<sequence length="326" mass="34255">MALARIAGGIDPLVRLLLLAILLATFLPVSAEYRPLAQGVSNGAIFVLFLLNGLRLPRAEVIRGMRHLRLLLPLAVWCFAAMGLAGWGLAKAGSALALPQQVALGLLFLGVLPSTVQSATAYSSLAGGNVAVSVVAAAFLNILGVFLSAPLFSLVAGSKAAGFDIDSLERVALILLVPFVIGQIAQGKVGQLVKEHRRLATWMDRSSIAIAVYVAFSGAVEQGLWQKVDVASWAALVALVGLFLVIGFAGAWLLGGALRLRRDDRIAFLFAGAQKSIALGAPLASLLFPPAVAGLLLLPVLTYHLLQLVISAPLANRLTRRAELPR</sequence>
<dbReference type="Pfam" id="PF13593">
    <property type="entry name" value="SBF_like"/>
    <property type="match status" value="1"/>
</dbReference>
<dbReference type="PANTHER" id="PTHR18640">
    <property type="entry name" value="SOLUTE CARRIER FAMILY 10 MEMBER 7"/>
    <property type="match status" value="1"/>
</dbReference>
<keyword evidence="1" id="KW-1133">Transmembrane helix</keyword>
<dbReference type="PIRSF" id="PIRSF026166">
    <property type="entry name" value="UCP026166"/>
    <property type="match status" value="1"/>
</dbReference>
<dbReference type="Gene3D" id="1.20.1530.20">
    <property type="match status" value="1"/>
</dbReference>
<dbReference type="EMBL" id="JAHFVK010000001">
    <property type="protein sequence ID" value="MBT2133604.1"/>
    <property type="molecule type" value="Genomic_DNA"/>
</dbReference>
<feature type="transmembrane region" description="Helical" evidence="1">
    <location>
        <begin position="294"/>
        <end position="316"/>
    </location>
</feature>
<feature type="transmembrane region" description="Helical" evidence="1">
    <location>
        <begin position="231"/>
        <end position="254"/>
    </location>
</feature>
<feature type="transmembrane region" description="Helical" evidence="1">
    <location>
        <begin position="266"/>
        <end position="288"/>
    </location>
</feature>
<feature type="transmembrane region" description="Helical" evidence="1">
    <location>
        <begin position="134"/>
        <end position="155"/>
    </location>
</feature>
<dbReference type="PANTHER" id="PTHR18640:SF5">
    <property type="entry name" value="SODIUM_BILE ACID COTRANSPORTER 7"/>
    <property type="match status" value="1"/>
</dbReference>
<feature type="transmembrane region" description="Helical" evidence="1">
    <location>
        <begin position="41"/>
        <end position="58"/>
    </location>
</feature>
<organism evidence="2 3">
    <name type="scientific">Croceibacterium selenioxidans</name>
    <dbReference type="NCBI Taxonomy" id="2838833"/>
    <lineage>
        <taxon>Bacteria</taxon>
        <taxon>Pseudomonadati</taxon>
        <taxon>Pseudomonadota</taxon>
        <taxon>Alphaproteobacteria</taxon>
        <taxon>Sphingomonadales</taxon>
        <taxon>Erythrobacteraceae</taxon>
        <taxon>Croceibacterium</taxon>
    </lineage>
</organism>
<proteinExistence type="predicted"/>
<reference evidence="2 3" key="1">
    <citation type="submission" date="2021-05" db="EMBL/GenBank/DDBJ databases">
        <title>Croceibacterium sp. LX-88 genome sequence.</title>
        <authorList>
            <person name="Luo X."/>
        </authorList>
    </citation>
    <scope>NUCLEOTIDE SEQUENCE [LARGE SCALE GENOMIC DNA]</scope>
    <source>
        <strain evidence="2 3">LX-88</strain>
    </source>
</reference>
<feature type="transmembrane region" description="Helical" evidence="1">
    <location>
        <begin position="167"/>
        <end position="185"/>
    </location>
</feature>
<keyword evidence="1" id="KW-0472">Membrane</keyword>
<evidence type="ECO:0000313" key="2">
    <source>
        <dbReference type="EMBL" id="MBT2133604.1"/>
    </source>
</evidence>
<evidence type="ECO:0000256" key="1">
    <source>
        <dbReference type="SAM" id="Phobius"/>
    </source>
</evidence>
<keyword evidence="3" id="KW-1185">Reference proteome</keyword>
<dbReference type="InterPro" id="IPR016833">
    <property type="entry name" value="Put_Na-Bile_cotransptr"/>
</dbReference>
<name>A0ABS5W1N1_9SPHN</name>
<protein>
    <submittedName>
        <fullName evidence="2">Bile acid:sodium symporter family protein</fullName>
    </submittedName>
</protein>
<feature type="transmembrane region" description="Helical" evidence="1">
    <location>
        <begin position="102"/>
        <end position="122"/>
    </location>
</feature>
<accession>A0ABS5W1N1</accession>
<dbReference type="InterPro" id="IPR038770">
    <property type="entry name" value="Na+/solute_symporter_sf"/>
</dbReference>
<dbReference type="Proteomes" id="UP000811255">
    <property type="component" value="Unassembled WGS sequence"/>
</dbReference>
<feature type="transmembrane region" description="Helical" evidence="1">
    <location>
        <begin position="70"/>
        <end position="90"/>
    </location>
</feature>
<dbReference type="RefSeq" id="WP_214534893.1">
    <property type="nucleotide sequence ID" value="NZ_JAHFVK010000001.1"/>
</dbReference>
<evidence type="ECO:0000313" key="3">
    <source>
        <dbReference type="Proteomes" id="UP000811255"/>
    </source>
</evidence>
<comment type="caution">
    <text evidence="2">The sequence shown here is derived from an EMBL/GenBank/DDBJ whole genome shotgun (WGS) entry which is preliminary data.</text>
</comment>
<gene>
    <name evidence="2" type="ORF">KK137_04585</name>
</gene>
<feature type="transmembrane region" description="Helical" evidence="1">
    <location>
        <begin position="206"/>
        <end position="225"/>
    </location>
</feature>
<keyword evidence="1" id="KW-0812">Transmembrane</keyword>